<evidence type="ECO:0000313" key="1">
    <source>
        <dbReference type="EMBL" id="KAH1177353.1"/>
    </source>
</evidence>
<protein>
    <submittedName>
        <fullName evidence="1">Uncharacterized protein</fullName>
    </submittedName>
</protein>
<comment type="caution">
    <text evidence="1">The sequence shown here is derived from an EMBL/GenBank/DDBJ whole genome shotgun (WGS) entry which is preliminary data.</text>
</comment>
<dbReference type="Proteomes" id="UP000827986">
    <property type="component" value="Unassembled WGS sequence"/>
</dbReference>
<evidence type="ECO:0000313" key="2">
    <source>
        <dbReference type="Proteomes" id="UP000827986"/>
    </source>
</evidence>
<gene>
    <name evidence="1" type="ORF">KIL84_011055</name>
</gene>
<dbReference type="AlphaFoldDB" id="A0A9D3XDJ6"/>
<dbReference type="EMBL" id="JAHDVG010000474">
    <property type="protein sequence ID" value="KAH1177353.1"/>
    <property type="molecule type" value="Genomic_DNA"/>
</dbReference>
<reference evidence="1" key="1">
    <citation type="submission" date="2021-09" db="EMBL/GenBank/DDBJ databases">
        <title>The genome of Mauremys mutica provides insights into the evolution of semi-aquatic lifestyle.</title>
        <authorList>
            <person name="Gong S."/>
            <person name="Gao Y."/>
        </authorList>
    </citation>
    <scope>NUCLEOTIDE SEQUENCE</scope>
    <source>
        <strain evidence="1">MM-2020</strain>
        <tissue evidence="1">Muscle</tissue>
    </source>
</reference>
<keyword evidence="2" id="KW-1185">Reference proteome</keyword>
<organism evidence="1 2">
    <name type="scientific">Mauremys mutica</name>
    <name type="common">yellowpond turtle</name>
    <dbReference type="NCBI Taxonomy" id="74926"/>
    <lineage>
        <taxon>Eukaryota</taxon>
        <taxon>Metazoa</taxon>
        <taxon>Chordata</taxon>
        <taxon>Craniata</taxon>
        <taxon>Vertebrata</taxon>
        <taxon>Euteleostomi</taxon>
        <taxon>Archelosauria</taxon>
        <taxon>Testudinata</taxon>
        <taxon>Testudines</taxon>
        <taxon>Cryptodira</taxon>
        <taxon>Durocryptodira</taxon>
        <taxon>Testudinoidea</taxon>
        <taxon>Geoemydidae</taxon>
        <taxon>Geoemydinae</taxon>
        <taxon>Mauremys</taxon>
    </lineage>
</organism>
<name>A0A9D3XDJ6_9SAUR</name>
<accession>A0A9D3XDJ6</accession>
<proteinExistence type="predicted"/>
<sequence>MRTAPVLCDVSSGAVGVPKCLGQRAALWTPHPSGKERPPPPSSWYALPHSARIARAPPLPRGEIPRTVELGRSGAEFCPEEVGAPASLGAGTDSLVCLFPELPLRRRSCVPSFTLLSLPPSLPQLAGRRSSGQPVRPEAGGVSGCLLLPVRGLFAWLRRELPPAPASKAVLACALVRCD</sequence>